<name>A0ABM9NJC6_9GAMM</name>
<gene>
    <name evidence="4" type="primary">pilN</name>
    <name evidence="4" type="ORF">MECH1_V1_1957</name>
</gene>
<proteinExistence type="predicted"/>
<dbReference type="EMBL" id="OZ026884">
    <property type="protein sequence ID" value="CAL1240733.1"/>
    <property type="molecule type" value="Genomic_DNA"/>
</dbReference>
<reference evidence="4 5" key="1">
    <citation type="submission" date="2024-04" db="EMBL/GenBank/DDBJ databases">
        <authorList>
            <person name="Cremers G."/>
        </authorList>
    </citation>
    <scope>NUCLEOTIDE SEQUENCE [LARGE SCALE GENOMIC DNA]</scope>
    <source>
        <strain evidence="4">MeCH1-AG</strain>
    </source>
</reference>
<dbReference type="Pfam" id="PF05137">
    <property type="entry name" value="PilN"/>
    <property type="match status" value="1"/>
</dbReference>
<feature type="transmembrane region" description="Helical" evidence="3">
    <location>
        <begin position="21"/>
        <end position="43"/>
    </location>
</feature>
<evidence type="ECO:0000313" key="5">
    <source>
        <dbReference type="Proteomes" id="UP001497493"/>
    </source>
</evidence>
<dbReference type="RefSeq" id="WP_348757308.1">
    <property type="nucleotide sequence ID" value="NZ_OZ026884.1"/>
</dbReference>
<organism evidence="4 5">
    <name type="scientific">Candidatus Methylocalor cossyra</name>
    <dbReference type="NCBI Taxonomy" id="3108543"/>
    <lineage>
        <taxon>Bacteria</taxon>
        <taxon>Pseudomonadati</taxon>
        <taxon>Pseudomonadota</taxon>
        <taxon>Gammaproteobacteria</taxon>
        <taxon>Methylococcales</taxon>
        <taxon>Methylococcaceae</taxon>
        <taxon>Candidatus Methylocalor</taxon>
    </lineage>
</organism>
<feature type="coiled-coil region" evidence="1">
    <location>
        <begin position="54"/>
        <end position="91"/>
    </location>
</feature>
<keyword evidence="1" id="KW-0175">Coiled coil</keyword>
<keyword evidence="5" id="KW-1185">Reference proteome</keyword>
<dbReference type="PANTHER" id="PTHR40278">
    <property type="entry name" value="DNA UTILIZATION PROTEIN HOFN"/>
    <property type="match status" value="1"/>
</dbReference>
<accession>A0ABM9NJC6</accession>
<feature type="region of interest" description="Disordered" evidence="2">
    <location>
        <begin position="161"/>
        <end position="194"/>
    </location>
</feature>
<dbReference type="Proteomes" id="UP001497493">
    <property type="component" value="Chromosome"/>
</dbReference>
<evidence type="ECO:0000256" key="1">
    <source>
        <dbReference type="SAM" id="Coils"/>
    </source>
</evidence>
<sequence>MTSINLLPWRAERRKQKQKEFFSIVALALLVTTAVLMAIHVQIAATIDYQNRRNEYLTSELAILDKKIKEIEDLESKKKRLIAKMDVIQRLQSSRPEIVHLFDELARTVPEGVYLTDLTQSNNTITMNGMAQSNGRVSAYMRNLESSPWLHEPILNIIETKADSQNKKDQRGSKFTLQVKQAEQKAQAPGKGAS</sequence>
<feature type="compositionally biased region" description="Basic and acidic residues" evidence="2">
    <location>
        <begin position="161"/>
        <end position="172"/>
    </location>
</feature>
<protein>
    <submittedName>
        <fullName evidence="4">Type IV pilus inner membrane component PilN</fullName>
    </submittedName>
</protein>
<evidence type="ECO:0000313" key="4">
    <source>
        <dbReference type="EMBL" id="CAL1240733.1"/>
    </source>
</evidence>
<keyword evidence="3" id="KW-1133">Transmembrane helix</keyword>
<keyword evidence="3" id="KW-0472">Membrane</keyword>
<dbReference type="InterPro" id="IPR052534">
    <property type="entry name" value="Extracell_DNA_Util/SecSys_Comp"/>
</dbReference>
<evidence type="ECO:0000256" key="3">
    <source>
        <dbReference type="SAM" id="Phobius"/>
    </source>
</evidence>
<dbReference type="InterPro" id="IPR007813">
    <property type="entry name" value="PilN"/>
</dbReference>
<keyword evidence="3" id="KW-0812">Transmembrane</keyword>
<dbReference type="PANTHER" id="PTHR40278:SF2">
    <property type="entry name" value="TYPE IV PILUS INNER MEMBRANE COMPONENT PILN"/>
    <property type="match status" value="1"/>
</dbReference>
<evidence type="ECO:0000256" key="2">
    <source>
        <dbReference type="SAM" id="MobiDB-lite"/>
    </source>
</evidence>